<dbReference type="OrthoDB" id="7191282at2"/>
<reference evidence="1 2" key="1">
    <citation type="submission" date="2014-10" db="EMBL/GenBank/DDBJ databases">
        <title>Genome sequence of Ponticoccus sp. strain UMTAT08 isolated from clonal culture of toxic dinoflagellate Alexandrium tamiyavanichii.</title>
        <authorList>
            <person name="Gan H.Y."/>
            <person name="Muhd D.-D."/>
            <person name="Mohd Noor M.E."/>
            <person name="Yeong Y.S."/>
            <person name="Usup G."/>
        </authorList>
    </citation>
    <scope>NUCLEOTIDE SEQUENCE [LARGE SCALE GENOMIC DNA]</scope>
    <source>
        <strain evidence="1 2">UMTAT08</strain>
    </source>
</reference>
<dbReference type="RefSeq" id="WP_082024628.1">
    <property type="nucleotide sequence ID" value="NZ_JSUQ01000008.1"/>
</dbReference>
<evidence type="ECO:0008006" key="3">
    <source>
        <dbReference type="Google" id="ProtNLM"/>
    </source>
</evidence>
<sequence>MSHGETVFRLADETHSAVRLEAKRVFDDGTVACPSSTSSGFLWRHNECVYVVTCWHCLSGKHPETLKPLGSFFPNRLVVHVRYTEVSKVPGKSYLGSLTHEIATEDLEGNYLWIEHKQGSAVDVAAIRLPITEEDNLFFKCLNDFEFEELYRPAPTSDAFIVGFPEGFRGDRETPIWKRASVASEPDLGFQDRPVVLVDCIGNRGLSGAPVICVANGLLAPDGEQDTGNWSIGRWRKLLGVYAGRLGDCGLAAQMGRVWKAEVISELFD</sequence>
<dbReference type="Proteomes" id="UP000030960">
    <property type="component" value="Unassembled WGS sequence"/>
</dbReference>
<keyword evidence="2" id="KW-1185">Reference proteome</keyword>
<gene>
    <name evidence="1" type="ORF">OA50_02331</name>
</gene>
<evidence type="ECO:0000313" key="1">
    <source>
        <dbReference type="EMBL" id="KHQ53304.1"/>
    </source>
</evidence>
<accession>A0A0B3SS51</accession>
<dbReference type="AlphaFoldDB" id="A0A0B3SS51"/>
<dbReference type="EMBL" id="JSUQ01000008">
    <property type="protein sequence ID" value="KHQ53304.1"/>
    <property type="molecule type" value="Genomic_DNA"/>
</dbReference>
<dbReference type="Pfam" id="PF13365">
    <property type="entry name" value="Trypsin_2"/>
    <property type="match status" value="1"/>
</dbReference>
<proteinExistence type="predicted"/>
<comment type="caution">
    <text evidence="1">The sequence shown here is derived from an EMBL/GenBank/DDBJ whole genome shotgun (WGS) entry which is preliminary data.</text>
</comment>
<dbReference type="SUPFAM" id="SSF50494">
    <property type="entry name" value="Trypsin-like serine proteases"/>
    <property type="match status" value="1"/>
</dbReference>
<dbReference type="InterPro" id="IPR009003">
    <property type="entry name" value="Peptidase_S1_PA"/>
</dbReference>
<protein>
    <recommendedName>
        <fullName evidence="3">Trypsin-like peptidase domain-containing protein</fullName>
    </recommendedName>
</protein>
<name>A0A0B3SS51_9RHOB</name>
<evidence type="ECO:0000313" key="2">
    <source>
        <dbReference type="Proteomes" id="UP000030960"/>
    </source>
</evidence>
<organism evidence="1 2">
    <name type="scientific">Mameliella alba</name>
    <dbReference type="NCBI Taxonomy" id="561184"/>
    <lineage>
        <taxon>Bacteria</taxon>
        <taxon>Pseudomonadati</taxon>
        <taxon>Pseudomonadota</taxon>
        <taxon>Alphaproteobacteria</taxon>
        <taxon>Rhodobacterales</taxon>
        <taxon>Roseobacteraceae</taxon>
        <taxon>Mameliella</taxon>
    </lineage>
</organism>